<evidence type="ECO:0000259" key="1">
    <source>
        <dbReference type="Pfam" id="PF22289"/>
    </source>
</evidence>
<accession>A0A2G3PTL6</accession>
<evidence type="ECO:0000313" key="3">
    <source>
        <dbReference type="Proteomes" id="UP000225108"/>
    </source>
</evidence>
<dbReference type="EMBL" id="PEBD01000002">
    <property type="protein sequence ID" value="PHV69090.1"/>
    <property type="molecule type" value="Genomic_DNA"/>
</dbReference>
<dbReference type="Pfam" id="PF22289">
    <property type="entry name" value="DmmA-like_C"/>
    <property type="match status" value="1"/>
</dbReference>
<comment type="caution">
    <text evidence="2">The sequence shown here is derived from an EMBL/GenBank/DDBJ whole genome shotgun (WGS) entry which is preliminary data.</text>
</comment>
<gene>
    <name evidence="2" type="ORF">CSW57_00200</name>
</gene>
<name>A0A2G3PTL6_WILMA</name>
<dbReference type="AlphaFoldDB" id="A0A2G3PTL6"/>
<dbReference type="Proteomes" id="UP000225108">
    <property type="component" value="Unassembled WGS sequence"/>
</dbReference>
<protein>
    <recommendedName>
        <fullName evidence="1">Dimethylamine monooxygenase subunit DmmA-like C-terminal domain-containing protein</fullName>
    </recommendedName>
</protein>
<dbReference type="InterPro" id="IPR048037">
    <property type="entry name" value="DmmA-like_C"/>
</dbReference>
<feature type="domain" description="Dimethylamine monooxygenase subunit DmmA-like C-terminal" evidence="1">
    <location>
        <begin position="119"/>
        <end position="162"/>
    </location>
</feature>
<sequence>MAVSMATTTVPRWKATSFTDVALDEAASHHLVVTTDEEAAEHVGDPAGVTVVRLAGPEDEALAVALRPARVGWRFVVVGRGAAPVRVRAAIIAAGAVDAEVTVVDLGGGDGFSPGERDVYCAHCHSITTTFAGIDESLICSGCGSPLVVYYHFSRRHHAYLGFHPDAEELP</sequence>
<proteinExistence type="predicted"/>
<organism evidence="2 3">
    <name type="scientific">Williamsia marianensis</name>
    <dbReference type="NCBI Taxonomy" id="85044"/>
    <lineage>
        <taxon>Bacteria</taxon>
        <taxon>Bacillati</taxon>
        <taxon>Actinomycetota</taxon>
        <taxon>Actinomycetes</taxon>
        <taxon>Mycobacteriales</taxon>
        <taxon>Nocardiaceae</taxon>
        <taxon>Williamsia</taxon>
    </lineage>
</organism>
<dbReference type="NCBIfam" id="NF041259">
    <property type="entry name" value="mono_DmmA_fam"/>
    <property type="match status" value="1"/>
</dbReference>
<evidence type="ECO:0000313" key="2">
    <source>
        <dbReference type="EMBL" id="PHV69090.1"/>
    </source>
</evidence>
<reference evidence="2 3" key="1">
    <citation type="submission" date="2017-10" db="EMBL/GenBank/DDBJ databases">
        <title>The draft genome sequence of Williamsia sp. BULT 1.1 isolated from the semi-arid grassland soils from South Africa.</title>
        <authorList>
            <person name="Kabwe M.H."/>
            <person name="Govender N."/>
            <person name="Mutseka Lunga P."/>
            <person name="Vikram S."/>
            <person name="Makhalanyane T.P."/>
        </authorList>
    </citation>
    <scope>NUCLEOTIDE SEQUENCE [LARGE SCALE GENOMIC DNA]</scope>
    <source>
        <strain evidence="2 3">BULT 1.1</strain>
    </source>
</reference>